<accession>A0A0A9BJL0</accession>
<organism evidence="1">
    <name type="scientific">Arundo donax</name>
    <name type="common">Giant reed</name>
    <name type="synonym">Donax arundinaceus</name>
    <dbReference type="NCBI Taxonomy" id="35708"/>
    <lineage>
        <taxon>Eukaryota</taxon>
        <taxon>Viridiplantae</taxon>
        <taxon>Streptophyta</taxon>
        <taxon>Embryophyta</taxon>
        <taxon>Tracheophyta</taxon>
        <taxon>Spermatophyta</taxon>
        <taxon>Magnoliopsida</taxon>
        <taxon>Liliopsida</taxon>
        <taxon>Poales</taxon>
        <taxon>Poaceae</taxon>
        <taxon>PACMAD clade</taxon>
        <taxon>Arundinoideae</taxon>
        <taxon>Arundineae</taxon>
        <taxon>Arundo</taxon>
    </lineage>
</organism>
<dbReference type="AlphaFoldDB" id="A0A0A9BJL0"/>
<dbReference type="EMBL" id="GBRH01234344">
    <property type="protein sequence ID" value="JAD63551.1"/>
    <property type="molecule type" value="Transcribed_RNA"/>
</dbReference>
<evidence type="ECO:0000313" key="1">
    <source>
        <dbReference type="EMBL" id="JAD63551.1"/>
    </source>
</evidence>
<sequence>MLCPSSVIGLTTVYTTSG</sequence>
<proteinExistence type="predicted"/>
<protein>
    <submittedName>
        <fullName evidence="1">Uncharacterized protein</fullName>
    </submittedName>
</protein>
<reference evidence="1" key="2">
    <citation type="journal article" date="2015" name="Data Brief">
        <title>Shoot transcriptome of the giant reed, Arundo donax.</title>
        <authorList>
            <person name="Barrero R.A."/>
            <person name="Guerrero F.D."/>
            <person name="Moolhuijzen P."/>
            <person name="Goolsby J.A."/>
            <person name="Tidwell J."/>
            <person name="Bellgard S.E."/>
            <person name="Bellgard M.I."/>
        </authorList>
    </citation>
    <scope>NUCLEOTIDE SEQUENCE</scope>
    <source>
        <tissue evidence="1">Shoot tissue taken approximately 20 cm above the soil surface</tissue>
    </source>
</reference>
<reference evidence="1" key="1">
    <citation type="submission" date="2014-09" db="EMBL/GenBank/DDBJ databases">
        <authorList>
            <person name="Magalhaes I.L.F."/>
            <person name="Oliveira U."/>
            <person name="Santos F.R."/>
            <person name="Vidigal T.H.D.A."/>
            <person name="Brescovit A.D."/>
            <person name="Santos A.J."/>
        </authorList>
    </citation>
    <scope>NUCLEOTIDE SEQUENCE</scope>
    <source>
        <tissue evidence="1">Shoot tissue taken approximately 20 cm above the soil surface</tissue>
    </source>
</reference>
<name>A0A0A9BJL0_ARUDO</name>